<organism evidence="1 2">
    <name type="scientific">Crateriforma conspicua</name>
    <dbReference type="NCBI Taxonomy" id="2527996"/>
    <lineage>
        <taxon>Bacteria</taxon>
        <taxon>Pseudomonadati</taxon>
        <taxon>Planctomycetota</taxon>
        <taxon>Planctomycetia</taxon>
        <taxon>Planctomycetales</taxon>
        <taxon>Planctomycetaceae</taxon>
        <taxon>Crateriforma</taxon>
    </lineage>
</organism>
<protein>
    <submittedName>
        <fullName evidence="1">Uncharacterized protein</fullName>
    </submittedName>
</protein>
<gene>
    <name evidence="1" type="ORF">Pan14r_27730</name>
</gene>
<dbReference type="EMBL" id="SJPL01000001">
    <property type="protein sequence ID" value="TWT70467.1"/>
    <property type="molecule type" value="Genomic_DNA"/>
</dbReference>
<dbReference type="AlphaFoldDB" id="A0A5C5Y4A1"/>
<comment type="caution">
    <text evidence="1">The sequence shown here is derived from an EMBL/GenBank/DDBJ whole genome shotgun (WGS) entry which is preliminary data.</text>
</comment>
<reference evidence="1 2" key="1">
    <citation type="submission" date="2019-02" db="EMBL/GenBank/DDBJ databases">
        <title>Deep-cultivation of Planctomycetes and their phenomic and genomic characterization uncovers novel biology.</title>
        <authorList>
            <person name="Wiegand S."/>
            <person name="Jogler M."/>
            <person name="Boedeker C."/>
            <person name="Pinto D."/>
            <person name="Vollmers J."/>
            <person name="Rivas-Marin E."/>
            <person name="Kohn T."/>
            <person name="Peeters S.H."/>
            <person name="Heuer A."/>
            <person name="Rast P."/>
            <person name="Oberbeckmann S."/>
            <person name="Bunk B."/>
            <person name="Jeske O."/>
            <person name="Meyerdierks A."/>
            <person name="Storesund J.E."/>
            <person name="Kallscheuer N."/>
            <person name="Luecker S."/>
            <person name="Lage O.M."/>
            <person name="Pohl T."/>
            <person name="Merkel B.J."/>
            <person name="Hornburger P."/>
            <person name="Mueller R.-W."/>
            <person name="Bruemmer F."/>
            <person name="Labrenz M."/>
            <person name="Spormann A.M."/>
            <person name="Op Den Camp H."/>
            <person name="Overmann J."/>
            <person name="Amann R."/>
            <person name="Jetten M.S.M."/>
            <person name="Mascher T."/>
            <person name="Medema M.H."/>
            <person name="Devos D.P."/>
            <person name="Kaster A.-K."/>
            <person name="Ovreas L."/>
            <person name="Rohde M."/>
            <person name="Galperin M.Y."/>
            <person name="Jogler C."/>
        </authorList>
    </citation>
    <scope>NUCLEOTIDE SEQUENCE [LARGE SCALE GENOMIC DNA]</scope>
    <source>
        <strain evidence="1 2">Pan14r</strain>
    </source>
</reference>
<name>A0A5C5Y4A1_9PLAN</name>
<dbReference type="Proteomes" id="UP000317238">
    <property type="component" value="Unassembled WGS sequence"/>
</dbReference>
<evidence type="ECO:0000313" key="1">
    <source>
        <dbReference type="EMBL" id="TWT70467.1"/>
    </source>
</evidence>
<proteinExistence type="predicted"/>
<evidence type="ECO:0000313" key="2">
    <source>
        <dbReference type="Proteomes" id="UP000317238"/>
    </source>
</evidence>
<keyword evidence="2" id="KW-1185">Reference proteome</keyword>
<accession>A0A5C5Y4A1</accession>
<sequence length="175" mass="19249">MGFRIRNRPFELPWDLILVAFAGERPMMRPVAVKYRQRRTVVVVRAGCRCSRSGCKPIVLRVPNADFVRSSIPIPFSTAASASLVTPPSAKCGLVKVVKRFDPARAHSDQRHRKNRRPCRIHIRPGLKIGINRIVASPISAQPVAGSSDIAGRASQCAHRCGLAGLCRIGNRCAY</sequence>